<reference evidence="2" key="1">
    <citation type="journal article" date="2023" name="PLoS Negl. Trop. Dis.">
        <title>A genome sequence for Biomphalaria pfeifferi, the major vector snail for the human-infecting parasite Schistosoma mansoni.</title>
        <authorList>
            <person name="Bu L."/>
            <person name="Lu L."/>
            <person name="Laidemitt M.R."/>
            <person name="Zhang S.M."/>
            <person name="Mutuku M."/>
            <person name="Mkoji G."/>
            <person name="Steinauer M."/>
            <person name="Loker E.S."/>
        </authorList>
    </citation>
    <scope>NUCLEOTIDE SEQUENCE</scope>
    <source>
        <strain evidence="2">KasaAsao</strain>
    </source>
</reference>
<dbReference type="AlphaFoldDB" id="A0AAD8EZ27"/>
<feature type="non-terminal residue" evidence="2">
    <location>
        <position position="67"/>
    </location>
</feature>
<accession>A0AAD8EZ27</accession>
<evidence type="ECO:0000313" key="3">
    <source>
        <dbReference type="Proteomes" id="UP001233172"/>
    </source>
</evidence>
<keyword evidence="1" id="KW-0472">Membrane</keyword>
<keyword evidence="1" id="KW-0812">Transmembrane</keyword>
<keyword evidence="3" id="KW-1185">Reference proteome</keyword>
<keyword evidence="1" id="KW-1133">Transmembrane helix</keyword>
<proteinExistence type="predicted"/>
<dbReference type="Proteomes" id="UP001233172">
    <property type="component" value="Unassembled WGS sequence"/>
</dbReference>
<evidence type="ECO:0000313" key="2">
    <source>
        <dbReference type="EMBL" id="KAK0044643.1"/>
    </source>
</evidence>
<sequence>STKKFSDDVEGLQQYNPLTELTQQSTRYISRFNSSCVLTPSHVVFVAGLLAAILLCHCCKRISVLNT</sequence>
<protein>
    <submittedName>
        <fullName evidence="2">Uncharacterized protein</fullName>
    </submittedName>
</protein>
<name>A0AAD8EZ27_BIOPF</name>
<gene>
    <name evidence="2" type="ORF">Bpfe_025931</name>
</gene>
<organism evidence="2 3">
    <name type="scientific">Biomphalaria pfeifferi</name>
    <name type="common">Bloodfluke planorb</name>
    <name type="synonym">Freshwater snail</name>
    <dbReference type="NCBI Taxonomy" id="112525"/>
    <lineage>
        <taxon>Eukaryota</taxon>
        <taxon>Metazoa</taxon>
        <taxon>Spiralia</taxon>
        <taxon>Lophotrochozoa</taxon>
        <taxon>Mollusca</taxon>
        <taxon>Gastropoda</taxon>
        <taxon>Heterobranchia</taxon>
        <taxon>Euthyneura</taxon>
        <taxon>Panpulmonata</taxon>
        <taxon>Hygrophila</taxon>
        <taxon>Lymnaeoidea</taxon>
        <taxon>Planorbidae</taxon>
        <taxon>Biomphalaria</taxon>
    </lineage>
</organism>
<reference evidence="2" key="2">
    <citation type="submission" date="2023-04" db="EMBL/GenBank/DDBJ databases">
        <authorList>
            <person name="Bu L."/>
            <person name="Lu L."/>
            <person name="Laidemitt M.R."/>
            <person name="Zhang S.M."/>
            <person name="Mutuku M."/>
            <person name="Mkoji G."/>
            <person name="Steinauer M."/>
            <person name="Loker E.S."/>
        </authorList>
    </citation>
    <scope>NUCLEOTIDE SEQUENCE</scope>
    <source>
        <strain evidence="2">KasaAsao</strain>
        <tissue evidence="2">Whole Snail</tissue>
    </source>
</reference>
<dbReference type="EMBL" id="JASAOG010000194">
    <property type="protein sequence ID" value="KAK0044643.1"/>
    <property type="molecule type" value="Genomic_DNA"/>
</dbReference>
<comment type="caution">
    <text evidence="2">The sequence shown here is derived from an EMBL/GenBank/DDBJ whole genome shotgun (WGS) entry which is preliminary data.</text>
</comment>
<feature type="transmembrane region" description="Helical" evidence="1">
    <location>
        <begin position="37"/>
        <end position="56"/>
    </location>
</feature>
<evidence type="ECO:0000256" key="1">
    <source>
        <dbReference type="SAM" id="Phobius"/>
    </source>
</evidence>